<dbReference type="GO" id="GO:0022625">
    <property type="term" value="C:cytosolic large ribosomal subunit"/>
    <property type="evidence" value="ECO:0007669"/>
    <property type="project" value="TreeGrafter"/>
</dbReference>
<evidence type="ECO:0000256" key="3">
    <source>
        <dbReference type="ARBA" id="ARBA00022980"/>
    </source>
</evidence>
<feature type="domain" description="SH3" evidence="8">
    <location>
        <begin position="442"/>
        <end position="504"/>
    </location>
</feature>
<evidence type="ECO:0000259" key="8">
    <source>
        <dbReference type="PROSITE" id="PS50002"/>
    </source>
</evidence>
<dbReference type="NCBIfam" id="TIGR01077">
    <property type="entry name" value="L13_A_E"/>
    <property type="match status" value="1"/>
</dbReference>
<accession>A0A507E170</accession>
<dbReference type="SMART" id="SM00326">
    <property type="entry name" value="SH3"/>
    <property type="match status" value="1"/>
</dbReference>
<evidence type="ECO:0000256" key="5">
    <source>
        <dbReference type="PROSITE-ProRule" id="PRU00192"/>
    </source>
</evidence>
<evidence type="ECO:0000256" key="1">
    <source>
        <dbReference type="ARBA" id="ARBA00006227"/>
    </source>
</evidence>
<dbReference type="EMBL" id="QEAP01000757">
    <property type="protein sequence ID" value="TPX57823.1"/>
    <property type="molecule type" value="Genomic_DNA"/>
</dbReference>
<sequence>MAAIATPVPAAKQEEGYYGPIIAGGVAGGAAGAAVIGGAAAGGASRVTTTTTTKTTTTASSTSFVAGEHSEGHVLSEYQMGNIGAANAMTGVVDGALLAGAAGAAVVGGAALASGEKKRRVVKVTRDNEQSAAYGAAAYGAGAGAAVAGRSSNEALHSGAAGVAGRSSNEGLYAGAAIVGAAAVVGAGAVAASEKKKRVVKITRGEGEAAYSSTASAGEGGYAVGATGGSAYAASNVTENTYASSKTYETNTYEAAYSSTEATTDSSRIHVAEGNSGFSDAAVIAGAAVAGAAVAGAAASSEKKKRVFRAQKVAKEQPNDELVSLISLNAAAAETEARRSVMSGTESEARQSTIMSEKSRFSNVSVVESTMVNQNDQFDEIDEMEEMDNEKRRTLIAGEVAAAVALIAAQDQQTTISSSNRKDTIKYFVNVDVPNLSAYVPPPTNTHVVVRGFHSTKYDEVSLEVGDIVAIERTFEDGWARGQIISRRHKRGYFPITVLTRQKLGASQSVAHDESGASYFLPKKRNSNGSTASTEQLYPHQIPERSTSIVEVEITRVASEKEIVIDGKGHLIGRLTSIVAKHLLNGQKVTVVRCEDLNVSGSFYRNKLKYLAYLRKRCIINPARGPFHFRAPSRIFYRTIRGMIPHKTARGAAALERLKVFEGIPTPYDKVKRVVVPAALRVLRLKPGRKYCTVKRISSEMGWKYQGVVERLEEKRKAKSQVYYQRKKALNKLRAQATTKVAKEVKPVNEKLAAFGF</sequence>
<keyword evidence="7" id="KW-0472">Membrane</keyword>
<keyword evidence="7" id="KW-0812">Transmembrane</keyword>
<dbReference type="AlphaFoldDB" id="A0A507E170"/>
<dbReference type="PANTHER" id="PTHR11545">
    <property type="entry name" value="RIBOSOMAL PROTEIN L13"/>
    <property type="match status" value="1"/>
</dbReference>
<evidence type="ECO:0000313" key="10">
    <source>
        <dbReference type="Proteomes" id="UP000320333"/>
    </source>
</evidence>
<keyword evidence="3 6" id="KW-0689">Ribosomal protein</keyword>
<name>A0A507E170_9FUNG</name>
<gene>
    <name evidence="9" type="ORF">CcCBS67573_g09213</name>
</gene>
<dbReference type="GO" id="GO:0017148">
    <property type="term" value="P:negative regulation of translation"/>
    <property type="evidence" value="ECO:0007669"/>
    <property type="project" value="TreeGrafter"/>
</dbReference>
<organism evidence="9 10">
    <name type="scientific">Chytriomyces confervae</name>
    <dbReference type="NCBI Taxonomy" id="246404"/>
    <lineage>
        <taxon>Eukaryota</taxon>
        <taxon>Fungi</taxon>
        <taxon>Fungi incertae sedis</taxon>
        <taxon>Chytridiomycota</taxon>
        <taxon>Chytridiomycota incertae sedis</taxon>
        <taxon>Chytridiomycetes</taxon>
        <taxon>Chytridiales</taxon>
        <taxon>Chytriomycetaceae</taxon>
        <taxon>Chytriomyces</taxon>
    </lineage>
</organism>
<dbReference type="STRING" id="246404.A0A507E170"/>
<evidence type="ECO:0000256" key="7">
    <source>
        <dbReference type="SAM" id="Phobius"/>
    </source>
</evidence>
<dbReference type="SUPFAM" id="SSF50044">
    <property type="entry name" value="SH3-domain"/>
    <property type="match status" value="1"/>
</dbReference>
<evidence type="ECO:0000256" key="2">
    <source>
        <dbReference type="ARBA" id="ARBA00022443"/>
    </source>
</evidence>
<dbReference type="CDD" id="cd00174">
    <property type="entry name" value="SH3"/>
    <property type="match status" value="1"/>
</dbReference>
<dbReference type="PROSITE" id="PS00783">
    <property type="entry name" value="RIBOSOMAL_L13"/>
    <property type="match status" value="1"/>
</dbReference>
<dbReference type="Gene3D" id="6.10.250.3250">
    <property type="match status" value="1"/>
</dbReference>
<evidence type="ECO:0000256" key="6">
    <source>
        <dbReference type="RuleBase" id="RU003877"/>
    </source>
</evidence>
<dbReference type="InterPro" id="IPR005822">
    <property type="entry name" value="Ribosomal_uL13"/>
</dbReference>
<dbReference type="FunFam" id="3.90.1180.10:FF:000002">
    <property type="entry name" value="60S ribosomal protein L16"/>
    <property type="match status" value="1"/>
</dbReference>
<dbReference type="InterPro" id="IPR036899">
    <property type="entry name" value="Ribosomal_uL13_sf"/>
</dbReference>
<protein>
    <recommendedName>
        <fullName evidence="8">SH3 domain-containing protein</fullName>
    </recommendedName>
</protein>
<dbReference type="CDD" id="cd00392">
    <property type="entry name" value="Ribosomal_L13"/>
    <property type="match status" value="1"/>
</dbReference>
<evidence type="ECO:0000313" key="9">
    <source>
        <dbReference type="EMBL" id="TPX57823.1"/>
    </source>
</evidence>
<dbReference type="GO" id="GO:0003729">
    <property type="term" value="F:mRNA binding"/>
    <property type="evidence" value="ECO:0007669"/>
    <property type="project" value="TreeGrafter"/>
</dbReference>
<dbReference type="Pfam" id="PF00572">
    <property type="entry name" value="Ribosomal_L13"/>
    <property type="match status" value="1"/>
</dbReference>
<dbReference type="Proteomes" id="UP000320333">
    <property type="component" value="Unassembled WGS sequence"/>
</dbReference>
<dbReference type="InterPro" id="IPR036028">
    <property type="entry name" value="SH3-like_dom_sf"/>
</dbReference>
<dbReference type="InterPro" id="IPR005755">
    <property type="entry name" value="Ribosomal_uL13_euk/arc"/>
</dbReference>
<dbReference type="InterPro" id="IPR023563">
    <property type="entry name" value="Ribosomal_uL13_CS"/>
</dbReference>
<dbReference type="GO" id="GO:0006412">
    <property type="term" value="P:translation"/>
    <property type="evidence" value="ECO:0007669"/>
    <property type="project" value="InterPro"/>
</dbReference>
<keyword evidence="4 6" id="KW-0687">Ribonucleoprotein</keyword>
<dbReference type="InterPro" id="IPR001452">
    <property type="entry name" value="SH3_domain"/>
</dbReference>
<dbReference type="GO" id="GO:0003735">
    <property type="term" value="F:structural constituent of ribosome"/>
    <property type="evidence" value="ECO:0007669"/>
    <property type="project" value="InterPro"/>
</dbReference>
<dbReference type="PANTHER" id="PTHR11545:SF3">
    <property type="entry name" value="LARGE RIBOSOMAL SUBUNIT PROTEIN UL13"/>
    <property type="match status" value="1"/>
</dbReference>
<comment type="similarity">
    <text evidence="1 6">Belongs to the universal ribosomal protein uL13 family.</text>
</comment>
<dbReference type="OrthoDB" id="1882297at2759"/>
<reference evidence="9 10" key="1">
    <citation type="journal article" date="2019" name="Sci. Rep.">
        <title>Comparative genomics of chytrid fungi reveal insights into the obligate biotrophic and pathogenic lifestyle of Synchytrium endobioticum.</title>
        <authorList>
            <person name="van de Vossenberg B.T.L.H."/>
            <person name="Warris S."/>
            <person name="Nguyen H.D.T."/>
            <person name="van Gent-Pelzer M.P.E."/>
            <person name="Joly D.L."/>
            <person name="van de Geest H.C."/>
            <person name="Bonants P.J.M."/>
            <person name="Smith D.S."/>
            <person name="Levesque C.A."/>
            <person name="van der Lee T.A.J."/>
        </authorList>
    </citation>
    <scope>NUCLEOTIDE SEQUENCE [LARGE SCALE GENOMIC DNA]</scope>
    <source>
        <strain evidence="9 10">CBS 675.73</strain>
    </source>
</reference>
<evidence type="ECO:0000256" key="4">
    <source>
        <dbReference type="ARBA" id="ARBA00023274"/>
    </source>
</evidence>
<keyword evidence="2 5" id="KW-0728">SH3 domain</keyword>
<proteinExistence type="inferred from homology"/>
<comment type="caution">
    <text evidence="9">The sequence shown here is derived from an EMBL/GenBank/DDBJ whole genome shotgun (WGS) entry which is preliminary data.</text>
</comment>
<dbReference type="Gene3D" id="3.90.1180.10">
    <property type="entry name" value="Ribosomal protein L13"/>
    <property type="match status" value="1"/>
</dbReference>
<feature type="transmembrane region" description="Helical" evidence="7">
    <location>
        <begin position="172"/>
        <end position="192"/>
    </location>
</feature>
<keyword evidence="7" id="KW-1133">Transmembrane helix</keyword>
<dbReference type="HAMAP" id="MF_01366">
    <property type="entry name" value="Ribosomal_uL13"/>
    <property type="match status" value="1"/>
</dbReference>
<dbReference type="PROSITE" id="PS50002">
    <property type="entry name" value="SH3"/>
    <property type="match status" value="1"/>
</dbReference>
<dbReference type="Gene3D" id="2.30.30.40">
    <property type="entry name" value="SH3 Domains"/>
    <property type="match status" value="1"/>
</dbReference>
<dbReference type="SUPFAM" id="SSF52161">
    <property type="entry name" value="Ribosomal protein L13"/>
    <property type="match status" value="1"/>
</dbReference>
<dbReference type="FunFam" id="6.10.250.3250:FF:000001">
    <property type="entry name" value="60S ribosomal protein L13a"/>
    <property type="match status" value="1"/>
</dbReference>
<keyword evidence="10" id="KW-1185">Reference proteome</keyword>